<dbReference type="Pfam" id="PF19493">
    <property type="entry name" value="Trypco1"/>
    <property type="match status" value="1"/>
</dbReference>
<comment type="caution">
    <text evidence="2">The sequence shown here is derived from an EMBL/GenBank/DDBJ whole genome shotgun (WGS) entry which is preliminary data.</text>
</comment>
<reference evidence="2 3" key="1">
    <citation type="journal article" date="2021" name="Mar. Drugs">
        <title>Genome Reduction and Secondary Metabolism of the Marine Sponge-Associated Cyanobacterium Leptothoe.</title>
        <authorList>
            <person name="Konstantinou D."/>
            <person name="Popin R.V."/>
            <person name="Fewer D.P."/>
            <person name="Sivonen K."/>
            <person name="Gkelis S."/>
        </authorList>
    </citation>
    <scope>NUCLEOTIDE SEQUENCE [LARGE SCALE GENOMIC DNA]</scope>
    <source>
        <strain evidence="2 3">TAU-MAC 1615</strain>
    </source>
</reference>
<evidence type="ECO:0000313" key="3">
    <source>
        <dbReference type="Proteomes" id="UP001196661"/>
    </source>
</evidence>
<evidence type="ECO:0000259" key="1">
    <source>
        <dbReference type="Pfam" id="PF19493"/>
    </source>
</evidence>
<dbReference type="Proteomes" id="UP001196661">
    <property type="component" value="Unassembled WGS sequence"/>
</dbReference>
<protein>
    <recommendedName>
        <fullName evidence="1">Trypsin-co-occurring domain-containing protein</fullName>
    </recommendedName>
</protein>
<evidence type="ECO:0000313" key="2">
    <source>
        <dbReference type="EMBL" id="MBT9313686.1"/>
    </source>
</evidence>
<name>A0ABS5Y7E5_9CYAN</name>
<keyword evidence="3" id="KW-1185">Reference proteome</keyword>
<organism evidence="2 3">
    <name type="scientific">Leptothoe kymatousa TAU-MAC 1615</name>
    <dbReference type="NCBI Taxonomy" id="2364775"/>
    <lineage>
        <taxon>Bacteria</taxon>
        <taxon>Bacillati</taxon>
        <taxon>Cyanobacteriota</taxon>
        <taxon>Cyanophyceae</taxon>
        <taxon>Nodosilineales</taxon>
        <taxon>Cymatolegaceae</taxon>
        <taxon>Leptothoe</taxon>
        <taxon>Leptothoe kymatousa</taxon>
    </lineage>
</organism>
<dbReference type="EMBL" id="JADOER010000016">
    <property type="protein sequence ID" value="MBT9313686.1"/>
    <property type="molecule type" value="Genomic_DNA"/>
</dbReference>
<dbReference type="NCBIfam" id="NF041216">
    <property type="entry name" value="CU044_2847_fam"/>
    <property type="match status" value="1"/>
</dbReference>
<dbReference type="RefSeq" id="WP_215619577.1">
    <property type="nucleotide sequence ID" value="NZ_JADOER010000016.1"/>
</dbReference>
<sequence>MDRELAQFTLSDDDGTTFLVEVDKPQSTGRGPGVERVSTPDTNRMVYQASQTLEEALDKVQPVVSKVVSRMKSGLTTPANEVEVTFGLKLGAETGIVFGSVGGEVTFEVKLKWEKESE</sequence>
<dbReference type="InterPro" id="IPR045794">
    <property type="entry name" value="Trypco1"/>
</dbReference>
<gene>
    <name evidence="2" type="ORF">IXB28_15855</name>
</gene>
<accession>A0ABS5Y7E5</accession>
<proteinExistence type="predicted"/>
<feature type="domain" description="Trypsin-co-occurring" evidence="1">
    <location>
        <begin position="13"/>
        <end position="115"/>
    </location>
</feature>